<evidence type="ECO:0000256" key="1">
    <source>
        <dbReference type="ARBA" id="ARBA00004141"/>
    </source>
</evidence>
<comment type="similarity">
    <text evidence="2">Belongs to the MCTP family.</text>
</comment>
<evidence type="ECO:0000256" key="6">
    <source>
        <dbReference type="ARBA" id="ARBA00022989"/>
    </source>
</evidence>
<accession>A0ABD1LCI4</accession>
<evidence type="ECO:0000256" key="5">
    <source>
        <dbReference type="ARBA" id="ARBA00022837"/>
    </source>
</evidence>
<dbReference type="Pfam" id="PF00168">
    <property type="entry name" value="C2"/>
    <property type="match status" value="3"/>
</dbReference>
<evidence type="ECO:0000256" key="7">
    <source>
        <dbReference type="ARBA" id="ARBA00023136"/>
    </source>
</evidence>
<dbReference type="InterPro" id="IPR047259">
    <property type="entry name" value="QUIRKY-like"/>
</dbReference>
<dbReference type="PANTHER" id="PTHR31425">
    <property type="entry name" value="PHOSPHORIBOSYLANTHRANILATE TRANSFERASE ISOFORM 1"/>
    <property type="match status" value="1"/>
</dbReference>
<protein>
    <recommendedName>
        <fullName evidence="10">C2 domain-containing protein</fullName>
    </recommendedName>
</protein>
<keyword evidence="5" id="KW-0106">Calcium</keyword>
<dbReference type="PANTHER" id="PTHR31425:SF41">
    <property type="entry name" value="ANTHRANILATE PHOSPHORIBOSYLTRANSFERASE-LIKE PROTEIN"/>
    <property type="match status" value="1"/>
</dbReference>
<dbReference type="CDD" id="cd08379">
    <property type="entry name" value="C2D_MCTP_PRT_plant"/>
    <property type="match status" value="1"/>
</dbReference>
<feature type="domain" description="C2" evidence="10">
    <location>
        <begin position="27"/>
        <end position="167"/>
    </location>
</feature>
<evidence type="ECO:0000256" key="2">
    <source>
        <dbReference type="ARBA" id="ARBA00007923"/>
    </source>
</evidence>
<dbReference type="PROSITE" id="PS50004">
    <property type="entry name" value="C2"/>
    <property type="match status" value="3"/>
</dbReference>
<evidence type="ECO:0000259" key="10">
    <source>
        <dbReference type="PROSITE" id="PS50004"/>
    </source>
</evidence>
<feature type="compositionally biased region" description="Low complexity" evidence="8">
    <location>
        <begin position="1"/>
        <end position="24"/>
    </location>
</feature>
<evidence type="ECO:0000256" key="8">
    <source>
        <dbReference type="SAM" id="MobiDB-lite"/>
    </source>
</evidence>
<dbReference type="Gene3D" id="2.60.40.150">
    <property type="entry name" value="C2 domain"/>
    <property type="match status" value="3"/>
</dbReference>
<dbReference type="GO" id="GO:0016020">
    <property type="term" value="C:membrane"/>
    <property type="evidence" value="ECO:0007669"/>
    <property type="project" value="UniProtKB-SubCell"/>
</dbReference>
<feature type="transmembrane region" description="Helical" evidence="9">
    <location>
        <begin position="641"/>
        <end position="671"/>
    </location>
</feature>
<evidence type="ECO:0000256" key="4">
    <source>
        <dbReference type="ARBA" id="ARBA00022737"/>
    </source>
</evidence>
<evidence type="ECO:0000313" key="11">
    <source>
        <dbReference type="EMBL" id="KAL2321234.1"/>
    </source>
</evidence>
<comment type="caution">
    <text evidence="11">The sequence shown here is derived from an EMBL/GenBank/DDBJ whole genome shotgun (WGS) entry which is preliminary data.</text>
</comment>
<keyword evidence="7 9" id="KW-0472">Membrane</keyword>
<organism evidence="11 12">
    <name type="scientific">Flemingia macrophylla</name>
    <dbReference type="NCBI Taxonomy" id="520843"/>
    <lineage>
        <taxon>Eukaryota</taxon>
        <taxon>Viridiplantae</taxon>
        <taxon>Streptophyta</taxon>
        <taxon>Embryophyta</taxon>
        <taxon>Tracheophyta</taxon>
        <taxon>Spermatophyta</taxon>
        <taxon>Magnoliopsida</taxon>
        <taxon>eudicotyledons</taxon>
        <taxon>Gunneridae</taxon>
        <taxon>Pentapetalae</taxon>
        <taxon>rosids</taxon>
        <taxon>fabids</taxon>
        <taxon>Fabales</taxon>
        <taxon>Fabaceae</taxon>
        <taxon>Papilionoideae</taxon>
        <taxon>50 kb inversion clade</taxon>
        <taxon>NPAAA clade</taxon>
        <taxon>indigoferoid/millettioid clade</taxon>
        <taxon>Phaseoleae</taxon>
        <taxon>Flemingia</taxon>
    </lineage>
</organism>
<sequence length="813" mass="92702">MANENQKQNQHQQQNQNQNQNQKQNQKKEKEDFSLKATTPNISAGKVISGDRLPTAYDLVERMQFLFVRVMKAINLPGHCAYVEAKLGSFVGTTRCLKETTSPEWNQVFAFSKESIQVLVLEIEVNNIMENCDCGCNSTELVGRVSFTIGDIPTRIPPDSPLAPQWYTLENQQGEKVEGELMVSVWMGTQADESFPEAWHSDAAEGNGENIAHTRSKVYISPRLWYLRVNVIQAQDLLLKGKTGNNSEIFVQGVLGNLALRSRPMKTDQNLIWNEDLMFVVTEPFEDSLFLSIEQGIPTKHESLGCCVVPLRNVEQRVDATPPASVWYNLQKPKANEDEKEGHFSSKLNMRISLDGGYHVLDEATHYTSDVRPASRSLRKPSIGVLELGILNAVGLSPMKKDFRTDAFCVAKYGPKWVRTRTIVNSLSPKWNEQYTWEVYDPCTVITLVVFDNGNLQGGKKDGRKKDDESVDTGEKNAGGRKPDGTVDKRIGKVRIRLSTLESDRIYTHSYPLINLHKGGARKMGEIQLAVRFSCPSLFNVLQTYAQPLLPEMHYISPLSRFQLDSLRNQAANITALRFKRAEPPLSKDVVEYMLDMGANVWSMRRGKTLFYRVAGLLSVIVFVAKRFDEIHSWKNSITTVLGYFMILFVIFYPEIILPLTFSFLLLFGIWRYRTRPRYPSHMDMKLSQLDGTTVEELEEEFDPFPSKLNGDNLKKRYDRLRGLAGRVLEVMSDLTTQGERVQSLLSWRDPRATSLFSIFCFVAAFVTYFVPFRIMMVIWVTYVLRPPRFRFDMPAVPQNFLRRMPAKSDGLL</sequence>
<keyword evidence="4" id="KW-0677">Repeat</keyword>
<dbReference type="Proteomes" id="UP001603857">
    <property type="component" value="Unassembled WGS sequence"/>
</dbReference>
<feature type="region of interest" description="Disordered" evidence="8">
    <location>
        <begin position="1"/>
        <end position="34"/>
    </location>
</feature>
<feature type="region of interest" description="Disordered" evidence="8">
    <location>
        <begin position="458"/>
        <end position="486"/>
    </location>
</feature>
<dbReference type="CDD" id="cd08378">
    <property type="entry name" value="C2B_MCTP_PRT_plant"/>
    <property type="match status" value="1"/>
</dbReference>
<name>A0ABD1LCI4_9FABA</name>
<keyword evidence="12" id="KW-1185">Reference proteome</keyword>
<feature type="domain" description="C2" evidence="10">
    <location>
        <begin position="205"/>
        <end position="328"/>
    </location>
</feature>
<keyword evidence="6 9" id="KW-1133">Transmembrane helix</keyword>
<dbReference type="FunFam" id="2.60.40.150:FF:000090">
    <property type="entry name" value="C2 domain-containing protein"/>
    <property type="match status" value="1"/>
</dbReference>
<evidence type="ECO:0000256" key="3">
    <source>
        <dbReference type="ARBA" id="ARBA00022692"/>
    </source>
</evidence>
<dbReference type="EMBL" id="JBGMDY010000010">
    <property type="protein sequence ID" value="KAL2321234.1"/>
    <property type="molecule type" value="Genomic_DNA"/>
</dbReference>
<dbReference type="InterPro" id="IPR047258">
    <property type="entry name" value="C2C_MCTP_PRT_plant"/>
</dbReference>
<dbReference type="InterPro" id="IPR035892">
    <property type="entry name" value="C2_domain_sf"/>
</dbReference>
<gene>
    <name evidence="11" type="ORF">Fmac_030203</name>
</gene>
<dbReference type="InterPro" id="IPR013583">
    <property type="entry name" value="MCTP_C"/>
</dbReference>
<evidence type="ECO:0000313" key="12">
    <source>
        <dbReference type="Proteomes" id="UP001603857"/>
    </source>
</evidence>
<feature type="compositionally biased region" description="Basic and acidic residues" evidence="8">
    <location>
        <begin position="459"/>
        <end position="468"/>
    </location>
</feature>
<feature type="domain" description="C2" evidence="10">
    <location>
        <begin position="367"/>
        <end position="511"/>
    </location>
</feature>
<reference evidence="11 12" key="1">
    <citation type="submission" date="2024-08" db="EMBL/GenBank/DDBJ databases">
        <title>Insights into the chromosomal genome structure of Flemingia macrophylla.</title>
        <authorList>
            <person name="Ding Y."/>
            <person name="Zhao Y."/>
            <person name="Bi W."/>
            <person name="Wu M."/>
            <person name="Zhao G."/>
            <person name="Gong Y."/>
            <person name="Li W."/>
            <person name="Zhang P."/>
        </authorList>
    </citation>
    <scope>NUCLEOTIDE SEQUENCE [LARGE SCALE GENOMIC DNA]</scope>
    <source>
        <strain evidence="11">DYQJB</strain>
        <tissue evidence="11">Leaf</tissue>
    </source>
</reference>
<dbReference type="CDD" id="cd04019">
    <property type="entry name" value="C2C_MCTP_PRT_plant"/>
    <property type="match status" value="1"/>
</dbReference>
<dbReference type="SUPFAM" id="SSF49562">
    <property type="entry name" value="C2 domain (Calcium/lipid-binding domain, CaLB)"/>
    <property type="match status" value="3"/>
</dbReference>
<evidence type="ECO:0000256" key="9">
    <source>
        <dbReference type="SAM" id="Phobius"/>
    </source>
</evidence>
<keyword evidence="3 9" id="KW-0812">Transmembrane</keyword>
<comment type="subcellular location">
    <subcellularLocation>
        <location evidence="1">Membrane</location>
        <topology evidence="1">Multi-pass membrane protein</topology>
    </subcellularLocation>
</comment>
<dbReference type="InterPro" id="IPR047257">
    <property type="entry name" value="C2B_MCTP_PRT_plant"/>
</dbReference>
<feature type="transmembrane region" description="Helical" evidence="9">
    <location>
        <begin position="756"/>
        <end position="785"/>
    </location>
</feature>
<dbReference type="InterPro" id="IPR047255">
    <property type="entry name" value="C2D_MCTP_PRT_plant"/>
</dbReference>
<dbReference type="SMART" id="SM00239">
    <property type="entry name" value="C2"/>
    <property type="match status" value="3"/>
</dbReference>
<dbReference type="AlphaFoldDB" id="A0ABD1LCI4"/>
<dbReference type="Pfam" id="PF08372">
    <property type="entry name" value="PRT_C"/>
    <property type="match status" value="1"/>
</dbReference>
<proteinExistence type="inferred from homology"/>
<dbReference type="InterPro" id="IPR000008">
    <property type="entry name" value="C2_dom"/>
</dbReference>